<dbReference type="FunCoup" id="K3Z0E8">
    <property type="interactions" value="481"/>
</dbReference>
<evidence type="ECO:0000259" key="2">
    <source>
        <dbReference type="Pfam" id="PF00931"/>
    </source>
</evidence>
<dbReference type="Pfam" id="PF00931">
    <property type="entry name" value="NB-ARC"/>
    <property type="match status" value="1"/>
</dbReference>
<evidence type="ECO:0000256" key="1">
    <source>
        <dbReference type="SAM" id="MobiDB-lite"/>
    </source>
</evidence>
<reference evidence="3 5" key="1">
    <citation type="journal article" date="2012" name="Nat. Biotechnol.">
        <title>Reference genome sequence of the model plant Setaria.</title>
        <authorList>
            <person name="Bennetzen J.L."/>
            <person name="Schmutz J."/>
            <person name="Wang H."/>
            <person name="Percifield R."/>
            <person name="Hawkins J."/>
            <person name="Pontaroli A.C."/>
            <person name="Estep M."/>
            <person name="Feng L."/>
            <person name="Vaughn J.N."/>
            <person name="Grimwood J."/>
            <person name="Jenkins J."/>
            <person name="Barry K."/>
            <person name="Lindquist E."/>
            <person name="Hellsten U."/>
            <person name="Deshpande S."/>
            <person name="Wang X."/>
            <person name="Wu X."/>
            <person name="Mitros T."/>
            <person name="Triplett J."/>
            <person name="Yang X."/>
            <person name="Ye C.Y."/>
            <person name="Mauro-Herrera M."/>
            <person name="Wang L."/>
            <person name="Li P."/>
            <person name="Sharma M."/>
            <person name="Sharma R."/>
            <person name="Ronald P.C."/>
            <person name="Panaud O."/>
            <person name="Kellogg E.A."/>
            <person name="Brutnell T.P."/>
            <person name="Doust A.N."/>
            <person name="Tuskan G.A."/>
            <person name="Rokhsar D."/>
            <person name="Devos K.M."/>
        </authorList>
    </citation>
    <scope>NUCLEOTIDE SEQUENCE [LARGE SCALE GENOMIC DNA]</scope>
    <source>
        <strain evidence="5">cv. Yugu1</strain>
        <strain evidence="3">Yugu1</strain>
    </source>
</reference>
<organism evidence="4 5">
    <name type="scientific">Setaria italica</name>
    <name type="common">Foxtail millet</name>
    <name type="synonym">Panicum italicum</name>
    <dbReference type="NCBI Taxonomy" id="4555"/>
    <lineage>
        <taxon>Eukaryota</taxon>
        <taxon>Viridiplantae</taxon>
        <taxon>Streptophyta</taxon>
        <taxon>Embryophyta</taxon>
        <taxon>Tracheophyta</taxon>
        <taxon>Spermatophyta</taxon>
        <taxon>Magnoliopsida</taxon>
        <taxon>Liliopsida</taxon>
        <taxon>Poales</taxon>
        <taxon>Poaceae</taxon>
        <taxon>PACMAD clade</taxon>
        <taxon>Panicoideae</taxon>
        <taxon>Panicodae</taxon>
        <taxon>Paniceae</taxon>
        <taxon>Cenchrinae</taxon>
        <taxon>Setaria</taxon>
    </lineage>
</organism>
<sequence length="497" mass="53648">MEEAVVSAVVADAVGRAITFLAGRLRDRRGVEGKLLRLRHLVVKLESAAEAADARRIASRALLEWLSDLADGVHRGRYFLDVFGGGEAIEEADEDEGDGHGDGGLRRGLFRPSSFNPAKRLRVAARRMLFRGGGGGAGELDGVLASVEGVSCDLAEFIMLLQCCPPALHRPLATNIYVDCQMFGRHLERRRVIDFLLQDDDGGDGGGDLGTTLVQHVCDEPAVRRRFSLILMLDFHCMSLTVASETVQLLRSLFTVAGTSSASLSGAGAGELLGLLELKLRGERFLTVFDNVDTRRRRAIDAIMPVLRRGRRGSRVLVTGNGKHIVDLGTTEPVVVRPLPPAEYWFFFKAHALGGADDAEADPRLAAVGQSIAERLHGSFFGAKVVGALLRSRCPDHRLWRRVLAASHAEPSWLGNGGYVAAAAGSLLPPHVTVRGVAVSGSPVRGLVGLQDASLTTPVRDTGSDRSELPVLLCKSIFPSYCLNYTAYCTIEREDKQ</sequence>
<dbReference type="HOGENOM" id="CLU_001090_3_0_1"/>
<dbReference type="InterPro" id="IPR002182">
    <property type="entry name" value="NB-ARC"/>
</dbReference>
<dbReference type="AlphaFoldDB" id="K3Z0E8"/>
<reference evidence="4" key="3">
    <citation type="submission" date="2018-08" db="UniProtKB">
        <authorList>
            <consortium name="EnsemblPlants"/>
        </authorList>
    </citation>
    <scope>IDENTIFICATION</scope>
    <source>
        <strain evidence="4">Yugu1</strain>
    </source>
</reference>
<dbReference type="SUPFAM" id="SSF52540">
    <property type="entry name" value="P-loop containing nucleoside triphosphate hydrolases"/>
    <property type="match status" value="1"/>
</dbReference>
<evidence type="ECO:0000313" key="4">
    <source>
        <dbReference type="EnsemblPlants" id="KQL28248"/>
    </source>
</evidence>
<dbReference type="PANTHER" id="PTHR33377:SF102">
    <property type="entry name" value="OS02G0199200 PROTEIN"/>
    <property type="match status" value="1"/>
</dbReference>
<dbReference type="Gramene" id="KQL28248">
    <property type="protein sequence ID" value="KQL28248"/>
    <property type="gene ID" value="SETIT_020011mg"/>
</dbReference>
<dbReference type="PANTHER" id="PTHR33377">
    <property type="entry name" value="OS10G0134700 PROTEIN-RELATED"/>
    <property type="match status" value="1"/>
</dbReference>
<reference evidence="3" key="2">
    <citation type="submission" date="2015-07" db="EMBL/GenBank/DDBJ databases">
        <authorList>
            <person name="Noorani M."/>
        </authorList>
    </citation>
    <scope>NUCLEOTIDE SEQUENCE</scope>
    <source>
        <strain evidence="3">Yugu1</strain>
    </source>
</reference>
<evidence type="ECO:0000313" key="5">
    <source>
        <dbReference type="Proteomes" id="UP000004995"/>
    </source>
</evidence>
<dbReference type="Gene3D" id="3.40.50.300">
    <property type="entry name" value="P-loop containing nucleotide triphosphate hydrolases"/>
    <property type="match status" value="1"/>
</dbReference>
<dbReference type="OMA" id="PPEEYWF"/>
<dbReference type="InterPro" id="IPR027417">
    <property type="entry name" value="P-loop_NTPase"/>
</dbReference>
<dbReference type="OrthoDB" id="648973at2759"/>
<feature type="region of interest" description="Disordered" evidence="1">
    <location>
        <begin position="91"/>
        <end position="111"/>
    </location>
</feature>
<dbReference type="EMBL" id="AGNK02000061">
    <property type="status" value="NOT_ANNOTATED_CDS"/>
    <property type="molecule type" value="Genomic_DNA"/>
</dbReference>
<accession>K3Z0E8</accession>
<keyword evidence="5" id="KW-1185">Reference proteome</keyword>
<gene>
    <name evidence="3" type="ORF">SETIT_1G046500v2</name>
</gene>
<feature type="domain" description="NB-ARC" evidence="2">
    <location>
        <begin position="211"/>
        <end position="352"/>
    </location>
</feature>
<evidence type="ECO:0000313" key="3">
    <source>
        <dbReference type="EMBL" id="RCV04998.1"/>
    </source>
</evidence>
<name>K3Z0E8_SETIT</name>
<proteinExistence type="predicted"/>
<dbReference type="Proteomes" id="UP000004995">
    <property type="component" value="Unassembled WGS sequence"/>
</dbReference>
<dbReference type="eggNOG" id="KOG4658">
    <property type="taxonomic scope" value="Eukaryota"/>
</dbReference>
<dbReference type="GO" id="GO:0043531">
    <property type="term" value="F:ADP binding"/>
    <property type="evidence" value="ECO:0007669"/>
    <property type="project" value="InterPro"/>
</dbReference>
<protein>
    <recommendedName>
        <fullName evidence="2">NB-ARC domain-containing protein</fullName>
    </recommendedName>
</protein>
<dbReference type="EnsemblPlants" id="KQL28248">
    <property type="protein sequence ID" value="KQL28248"/>
    <property type="gene ID" value="SETIT_020011mg"/>
</dbReference>
<dbReference type="EMBL" id="CM003528">
    <property type="protein sequence ID" value="RCV04998.1"/>
    <property type="molecule type" value="Genomic_DNA"/>
</dbReference>